<dbReference type="GO" id="GO:0005829">
    <property type="term" value="C:cytosol"/>
    <property type="evidence" value="ECO:0007669"/>
    <property type="project" value="TreeGrafter"/>
</dbReference>
<dbReference type="PROSITE" id="PS51273">
    <property type="entry name" value="GATASE_TYPE_1"/>
    <property type="match status" value="1"/>
</dbReference>
<reference evidence="1" key="1">
    <citation type="submission" date="2018-12" db="EMBL/GenBank/DDBJ databases">
        <authorList>
            <person name="Will S."/>
            <person name="Neumann-Schaal M."/>
            <person name="Henke P."/>
        </authorList>
    </citation>
    <scope>NUCLEOTIDE SEQUENCE</scope>
    <source>
        <strain evidence="1">PCC 7102</strain>
    </source>
</reference>
<dbReference type="Gene3D" id="3.40.50.880">
    <property type="match status" value="1"/>
</dbReference>
<dbReference type="PANTHER" id="PTHR43235:SF1">
    <property type="entry name" value="GLUTAMINE AMIDOTRANSFERASE PB2B2.05-RELATED"/>
    <property type="match status" value="1"/>
</dbReference>
<dbReference type="AlphaFoldDB" id="A0A3S1APE2"/>
<proteinExistence type="predicted"/>
<evidence type="ECO:0000313" key="1">
    <source>
        <dbReference type="EMBL" id="RUT07787.1"/>
    </source>
</evidence>
<name>A0A3S1APE2_9CYAN</name>
<accession>A0A3S1APE2</accession>
<dbReference type="Proteomes" id="UP000271624">
    <property type="component" value="Unassembled WGS sequence"/>
</dbReference>
<reference evidence="1" key="2">
    <citation type="journal article" date="2019" name="Genome Biol. Evol.">
        <title>Day and night: Metabolic profiles and evolutionary relationships of six axenic non-marine cyanobacteria.</title>
        <authorList>
            <person name="Will S.E."/>
            <person name="Henke P."/>
            <person name="Boedeker C."/>
            <person name="Huang S."/>
            <person name="Brinkmann H."/>
            <person name="Rohde M."/>
            <person name="Jarek M."/>
            <person name="Friedl T."/>
            <person name="Seufert S."/>
            <person name="Schumacher M."/>
            <person name="Overmann J."/>
            <person name="Neumann-Schaal M."/>
            <person name="Petersen J."/>
        </authorList>
    </citation>
    <scope>NUCLEOTIDE SEQUENCE [LARGE SCALE GENOMIC DNA]</scope>
    <source>
        <strain evidence="1">PCC 7102</strain>
    </source>
</reference>
<dbReference type="GO" id="GO:0033969">
    <property type="term" value="F:gamma-glutamyl-gamma-aminobutyrate hydrolase activity"/>
    <property type="evidence" value="ECO:0007669"/>
    <property type="project" value="TreeGrafter"/>
</dbReference>
<dbReference type="GO" id="GO:0006598">
    <property type="term" value="P:polyamine catabolic process"/>
    <property type="evidence" value="ECO:0007669"/>
    <property type="project" value="TreeGrafter"/>
</dbReference>
<dbReference type="CDD" id="cd01745">
    <property type="entry name" value="GATase1_2"/>
    <property type="match status" value="1"/>
</dbReference>
<keyword evidence="1" id="KW-0378">Hydrolase</keyword>
<dbReference type="InterPro" id="IPR029062">
    <property type="entry name" value="Class_I_gatase-like"/>
</dbReference>
<dbReference type="InterPro" id="IPR011697">
    <property type="entry name" value="Peptidase_C26"/>
</dbReference>
<dbReference type="EMBL" id="RSCL01000004">
    <property type="protein sequence ID" value="RUT07787.1"/>
    <property type="molecule type" value="Genomic_DNA"/>
</dbReference>
<dbReference type="InterPro" id="IPR044668">
    <property type="entry name" value="PuuD-like"/>
</dbReference>
<sequence length="250" mass="27410">MSKTYSNYQNTLIGITTYGRHDPIPFSLPSTYLDSVRKAGGTPVLLPPGESNAATLLKPLHGLIITGGGDINPALYNGAAHPMVYSVDNERDAFEINLAKFALENHIPVLGICRGLQILIVASGGTLIPHIPDDYGTSVSHRLEPEPGIRKSTEHDVTITANSRLGKLIQKTHISVVSWHHQAVGILPSNWRPVAHSVEDKVIEAAEHIHHPWAVGVQWHPEMSQNDPNHERIFQGFIESTYSKQNLLSA</sequence>
<dbReference type="PANTHER" id="PTHR43235">
    <property type="entry name" value="GLUTAMINE AMIDOTRANSFERASE PB2B2.05-RELATED"/>
    <property type="match status" value="1"/>
</dbReference>
<dbReference type="SUPFAM" id="SSF52317">
    <property type="entry name" value="Class I glutamine amidotransferase-like"/>
    <property type="match status" value="1"/>
</dbReference>
<organism evidence="1 2">
    <name type="scientific">Dulcicalothrix desertica PCC 7102</name>
    <dbReference type="NCBI Taxonomy" id="232991"/>
    <lineage>
        <taxon>Bacteria</taxon>
        <taxon>Bacillati</taxon>
        <taxon>Cyanobacteriota</taxon>
        <taxon>Cyanophyceae</taxon>
        <taxon>Nostocales</taxon>
        <taxon>Calotrichaceae</taxon>
        <taxon>Dulcicalothrix</taxon>
    </lineage>
</organism>
<dbReference type="RefSeq" id="WP_127080646.1">
    <property type="nucleotide sequence ID" value="NZ_RSCL01000004.1"/>
</dbReference>
<dbReference type="OrthoDB" id="9813383at2"/>
<protein>
    <submittedName>
        <fullName evidence="1">Gamma-glutamyl-gamma-aminobutyrate hydrolase</fullName>
    </submittedName>
</protein>
<comment type="caution">
    <text evidence="1">The sequence shown here is derived from an EMBL/GenBank/DDBJ whole genome shotgun (WGS) entry which is preliminary data.</text>
</comment>
<evidence type="ECO:0000313" key="2">
    <source>
        <dbReference type="Proteomes" id="UP000271624"/>
    </source>
</evidence>
<gene>
    <name evidence="1" type="ORF">DSM106972_020470</name>
</gene>
<keyword evidence="2" id="KW-1185">Reference proteome</keyword>
<dbReference type="Pfam" id="PF07722">
    <property type="entry name" value="Peptidase_C26"/>
    <property type="match status" value="1"/>
</dbReference>